<keyword evidence="5" id="KW-0560">Oxidoreductase</keyword>
<dbReference type="HOGENOM" id="CLU_003291_1_0_9"/>
<evidence type="ECO:0000256" key="6">
    <source>
        <dbReference type="ARBA" id="ARBA00023284"/>
    </source>
</evidence>
<comment type="cofactor">
    <cofactor evidence="1">
        <name>FAD</name>
        <dbReference type="ChEBI" id="CHEBI:57692"/>
    </cofactor>
</comment>
<dbReference type="Proteomes" id="UP000001411">
    <property type="component" value="Chromosome"/>
</dbReference>
<dbReference type="PATRIC" id="fig|176280.10.peg.2105"/>
<dbReference type="OrthoDB" id="9802028at2"/>
<dbReference type="SUPFAM" id="SSF51905">
    <property type="entry name" value="FAD/NAD(P)-binding domain"/>
    <property type="match status" value="1"/>
</dbReference>
<gene>
    <name evidence="9" type="ordered locus">SE_2154</name>
</gene>
<name>A0A0H2VKI0_STAES</name>
<dbReference type="EMBL" id="AE015929">
    <property type="protein sequence ID" value="AAO05796.1"/>
    <property type="molecule type" value="Genomic_DNA"/>
</dbReference>
<dbReference type="Pfam" id="PF07992">
    <property type="entry name" value="Pyr_redox_2"/>
    <property type="match status" value="1"/>
</dbReference>
<dbReference type="PRINTS" id="PR00469">
    <property type="entry name" value="PNDRDTASEII"/>
</dbReference>
<dbReference type="InterPro" id="IPR023753">
    <property type="entry name" value="FAD/NAD-binding_dom"/>
</dbReference>
<feature type="domain" description="FAD/NAD(P)-binding" evidence="8">
    <location>
        <begin position="1"/>
        <end position="305"/>
    </location>
</feature>
<reference evidence="9 10" key="1">
    <citation type="journal article" date="2003" name="Mol. Microbiol.">
        <title>Genome-based analysis of virulence genes in a non-biofilm-forming Staphylococcus epidermidis strain (ATCC 12228).</title>
        <authorList>
            <person name="Zhang Y.Q."/>
            <person name="Ren S.X."/>
            <person name="Li H.L."/>
            <person name="Wang Y.X."/>
            <person name="Fu G."/>
            <person name="Yang J."/>
            <person name="Qin Z.Q."/>
            <person name="Miao Y.G."/>
            <person name="Wang W.Y."/>
            <person name="Chen R.S."/>
            <person name="Shen Y."/>
            <person name="Chen Z."/>
            <person name="Yuan Z.H."/>
            <person name="Zhao G.P."/>
            <person name="Qu D."/>
            <person name="Danchin A."/>
            <person name="Wen Y.M."/>
        </authorList>
    </citation>
    <scope>NUCLEOTIDE SEQUENCE [LARGE SCALE GENOMIC DNA]</scope>
    <source>
        <strain evidence="10">ATCC 12228 / FDA PCI 1200</strain>
    </source>
</reference>
<dbReference type="InterPro" id="IPR050260">
    <property type="entry name" value="FAD-bd_OxRdtase"/>
</dbReference>
<dbReference type="Gene3D" id="3.50.50.60">
    <property type="entry name" value="FAD/NAD(P)-binding domain"/>
    <property type="match status" value="2"/>
</dbReference>
<dbReference type="GeneID" id="50017769"/>
<comment type="similarity">
    <text evidence="2">Belongs to the class-III pyridine nucleotide-disulfide oxidoreductase family.</text>
</comment>
<evidence type="ECO:0000256" key="5">
    <source>
        <dbReference type="ARBA" id="ARBA00023002"/>
    </source>
</evidence>
<keyword evidence="3" id="KW-0285">Flavoprotein</keyword>
<protein>
    <submittedName>
        <fullName evidence="9">Coenzyme A disulfide reductase</fullName>
    </submittedName>
</protein>
<evidence type="ECO:0000256" key="1">
    <source>
        <dbReference type="ARBA" id="ARBA00001974"/>
    </source>
</evidence>
<evidence type="ECO:0000256" key="4">
    <source>
        <dbReference type="ARBA" id="ARBA00022827"/>
    </source>
</evidence>
<evidence type="ECO:0000313" key="9">
    <source>
        <dbReference type="EMBL" id="AAO05796.1"/>
    </source>
</evidence>
<feature type="domain" description="Pyridine nucleotide-disulphide oxidoreductase dimerisation" evidence="7">
    <location>
        <begin position="331"/>
        <end position="428"/>
    </location>
</feature>
<keyword evidence="4" id="KW-0274">FAD</keyword>
<dbReference type="KEGG" id="sep:SE_2154"/>
<proteinExistence type="inferred from homology"/>
<evidence type="ECO:0000256" key="3">
    <source>
        <dbReference type="ARBA" id="ARBA00022630"/>
    </source>
</evidence>
<accession>A0A0H2VKI0</accession>
<organism evidence="9 10">
    <name type="scientific">Staphylococcus epidermidis (strain ATCC 12228 / FDA PCI 1200)</name>
    <dbReference type="NCBI Taxonomy" id="176280"/>
    <lineage>
        <taxon>Bacteria</taxon>
        <taxon>Bacillati</taxon>
        <taxon>Bacillota</taxon>
        <taxon>Bacilli</taxon>
        <taxon>Bacillales</taxon>
        <taxon>Staphylococcaceae</taxon>
        <taxon>Staphylococcus</taxon>
    </lineage>
</organism>
<dbReference type="GO" id="GO:0016491">
    <property type="term" value="F:oxidoreductase activity"/>
    <property type="evidence" value="ECO:0007669"/>
    <property type="project" value="UniProtKB-KW"/>
</dbReference>
<dbReference type="PANTHER" id="PTHR43429:SF1">
    <property type="entry name" value="NAD(P)H SULFUR OXIDOREDUCTASE (COA-DEPENDENT)"/>
    <property type="match status" value="1"/>
</dbReference>
<dbReference type="PRINTS" id="PR00368">
    <property type="entry name" value="FADPNR"/>
</dbReference>
<dbReference type="eggNOG" id="COG0446">
    <property type="taxonomic scope" value="Bacteria"/>
</dbReference>
<keyword evidence="6" id="KW-0676">Redox-active center</keyword>
<dbReference type="InterPro" id="IPR016156">
    <property type="entry name" value="FAD/NAD-linked_Rdtase_dimer_sf"/>
</dbReference>
<dbReference type="PANTHER" id="PTHR43429">
    <property type="entry name" value="PYRIDINE NUCLEOTIDE-DISULFIDE OXIDOREDUCTASE DOMAIN-CONTAINING"/>
    <property type="match status" value="1"/>
</dbReference>
<dbReference type="AlphaFoldDB" id="A0A0H2VKI0"/>
<dbReference type="InterPro" id="IPR036188">
    <property type="entry name" value="FAD/NAD-bd_sf"/>
</dbReference>
<dbReference type="SUPFAM" id="SSF55424">
    <property type="entry name" value="FAD/NAD-linked reductases, dimerisation (C-terminal) domain"/>
    <property type="match status" value="1"/>
</dbReference>
<evidence type="ECO:0000259" key="8">
    <source>
        <dbReference type="Pfam" id="PF07992"/>
    </source>
</evidence>
<evidence type="ECO:0000313" key="10">
    <source>
        <dbReference type="Proteomes" id="UP000001411"/>
    </source>
</evidence>
<evidence type="ECO:0000259" key="7">
    <source>
        <dbReference type="Pfam" id="PF02852"/>
    </source>
</evidence>
<evidence type="ECO:0000256" key="2">
    <source>
        <dbReference type="ARBA" id="ARBA00009130"/>
    </source>
</evidence>
<dbReference type="InterPro" id="IPR004099">
    <property type="entry name" value="Pyr_nucl-diS_OxRdtase_dimer"/>
</dbReference>
<dbReference type="Pfam" id="PF02852">
    <property type="entry name" value="Pyr_redox_dim"/>
    <property type="match status" value="1"/>
</dbReference>
<dbReference type="Gene3D" id="3.30.390.30">
    <property type="match status" value="1"/>
</dbReference>
<sequence>MKYIVVGTSHSGYEVIQTLLKEDENADIQVFESADQPSFLSCGIQSYLEDISSSLDDLHYASVDSYKAQGVNIHTNSTVTDLDTDNKTVVVEHQGQTATYSYDKLFLSPGGKPVTPPVDGIEKYKHVLFMRGRDWANQIKERMKDAKKAVVVGGGYIGIEAAEAFAKADIDTTIVDVADRILNTYLDKEFTDILETNAQQHGLHFKGGETVKSISGNQNGEVTTVVTDKNEYDADTVLFAVGVEPATEWLKDKIDLGKKGIININHQQQTSAKDVYAGGDATLVPFAPVSEDRYIALATNSRRQGVVAAKNMLGKEMTMPRVSGTSGLQLFDYKFGQTGIHGTEIDNYDGNLGQTYVEELIRPQFMQDDTKIHMKIIYDKDTHRILGGQVMSKEDITASINTISVVISAGFTLEQLAVQDFFFQPDYDRPWHYLNVLAQQALGDTFGSDKMLF</sequence>
<dbReference type="RefSeq" id="WP_001830662.1">
    <property type="nucleotide sequence ID" value="NC_004461.1"/>
</dbReference>